<dbReference type="GO" id="GO:0006364">
    <property type="term" value="P:rRNA processing"/>
    <property type="evidence" value="ECO:0007669"/>
    <property type="project" value="UniProtKB-KW"/>
</dbReference>
<accession>A0A2P2I0Z6</accession>
<feature type="compositionally biased region" description="Acidic residues" evidence="7">
    <location>
        <begin position="144"/>
        <end position="153"/>
    </location>
</feature>
<feature type="compositionally biased region" description="Basic and acidic residues" evidence="7">
    <location>
        <begin position="241"/>
        <end position="258"/>
    </location>
</feature>
<dbReference type="InterPro" id="IPR012173">
    <property type="entry name" value="Mpp10"/>
</dbReference>
<evidence type="ECO:0000313" key="8">
    <source>
        <dbReference type="EMBL" id="LAB67694.1"/>
    </source>
</evidence>
<organism evidence="8">
    <name type="scientific">Hirondellea gigas</name>
    <dbReference type="NCBI Taxonomy" id="1518452"/>
    <lineage>
        <taxon>Eukaryota</taxon>
        <taxon>Metazoa</taxon>
        <taxon>Ecdysozoa</taxon>
        <taxon>Arthropoda</taxon>
        <taxon>Crustacea</taxon>
        <taxon>Multicrustacea</taxon>
        <taxon>Malacostraca</taxon>
        <taxon>Eumalacostraca</taxon>
        <taxon>Peracarida</taxon>
        <taxon>Amphipoda</taxon>
        <taxon>Amphilochidea</taxon>
        <taxon>Lysianassida</taxon>
        <taxon>Lysianassidira</taxon>
        <taxon>Lysianassoidea</taxon>
        <taxon>Lysianassidae</taxon>
        <taxon>Hirondellea</taxon>
    </lineage>
</organism>
<feature type="compositionally biased region" description="Acidic residues" evidence="7">
    <location>
        <begin position="285"/>
        <end position="296"/>
    </location>
</feature>
<feature type="compositionally biased region" description="Basic residues" evidence="7">
    <location>
        <begin position="663"/>
        <end position="673"/>
    </location>
</feature>
<keyword evidence="4" id="KW-0539">Nucleus</keyword>
<keyword evidence="5 8" id="KW-0687">Ribonucleoprotein</keyword>
<feature type="region of interest" description="Disordered" evidence="7">
    <location>
        <begin position="645"/>
        <end position="673"/>
    </location>
</feature>
<dbReference type="Pfam" id="PF04006">
    <property type="entry name" value="Mpp10"/>
    <property type="match status" value="1"/>
</dbReference>
<sequence length="756" mass="86010">MANLKFIKDQVSNCDDILSDVWKGDKRLPKLSKDQFRHVRDSELQYRFYRPEAAVQQLFVDGMDSEQIWEQMVINDEELIESEKALISGSFWNGVSDIKLFSDAALQISTDTPIVNKKKQKKGGKDITASANSENDSDLADRSNDEDDSDIDSDLGGMSAEESDTDGEGQDKDTSSSNLDEGVAGSESEEQSCDNEEDDRDGDHEEEATFNKGDGGYQNDEFTKDCDSDVSAESEDSAYDELDKQLFAKYKKNDNKSDDESEIEDLAIGSDEESDSEDVNKEDDHEQIDDEDEGEDLPTKKKFKFEKSSNRNPLKNVVVPQFSKTSIDSDFFNVRESEWIADQDIIGGSNFDDVDFMEDIDDSAEKARYADFFDEAPNKKSKKSKKSSEDWGALEEDNKEEKCKEEATFDDTDVADKRVQFADPGGTELDGKGSEAATQQGMSRLEEELQREGRLRAQLEESNIGDKNWTMKGEVRAADRPSNSALTEYLEYRSGARIRPEIDDALNRRLEKLATSRIRTKTFDSVERKAKLIENPFEYKKKIVLDQEKSQKSLSKIYEEEYLKKQRLDSVRVEKKELKEHKEIRKQIDDLFWNLNRLTHCHYTPNMKQSEVVIVSNKPTLNMEEATPDVMTDADRLAPQEILETTRGALKGESEKTSTDKKRERRQKKHHQSIKYKDINKRLDAKIKKAGKDGKRLDIATSAKVVKKAIKVGHVKLLDNNAASVKSSTSFFKQLQEKHSSQTSVQANKRKRDQAS</sequence>
<evidence type="ECO:0000256" key="7">
    <source>
        <dbReference type="SAM" id="MobiDB-lite"/>
    </source>
</evidence>
<dbReference type="EMBL" id="IACF01002022">
    <property type="protein sequence ID" value="LAB67694.1"/>
    <property type="molecule type" value="mRNA"/>
</dbReference>
<comment type="subcellular location">
    <subcellularLocation>
        <location evidence="1">Nucleus</location>
        <location evidence="1">Nucleolus</location>
    </subcellularLocation>
</comment>
<proteinExistence type="evidence at transcript level"/>
<feature type="region of interest" description="Disordered" evidence="7">
    <location>
        <begin position="376"/>
        <end position="443"/>
    </location>
</feature>
<name>A0A2P2I0Z6_9CRUS</name>
<feature type="region of interest" description="Disordered" evidence="7">
    <location>
        <begin position="116"/>
        <end position="307"/>
    </location>
</feature>
<dbReference type="GO" id="GO:0032040">
    <property type="term" value="C:small-subunit processome"/>
    <property type="evidence" value="ECO:0007669"/>
    <property type="project" value="TreeGrafter"/>
</dbReference>
<reference evidence="8" key="1">
    <citation type="journal article" date="2018" name="Biosci. Biotechnol. Biochem.">
        <title>Polysaccharide hydrolase of the hadal zone amphipods Hirondellea gigas.</title>
        <authorList>
            <person name="Kobayashi H."/>
            <person name="Nagahama T."/>
            <person name="Arai W."/>
            <person name="Sasagawa Y."/>
            <person name="Umeda M."/>
            <person name="Hayashi T."/>
            <person name="Nikaido I."/>
            <person name="Watanabe H."/>
            <person name="Oguri K."/>
            <person name="Kitazato H."/>
            <person name="Fujioka K."/>
            <person name="Kido Y."/>
            <person name="Takami H."/>
        </authorList>
    </citation>
    <scope>NUCLEOTIDE SEQUENCE</scope>
    <source>
        <tissue evidence="8">Whole body</tissue>
    </source>
</reference>
<dbReference type="PANTHER" id="PTHR17039">
    <property type="entry name" value="U3 SMALL NUCLEOLAR RIBONUCLEOPROTEIN PROTEIN MPP10"/>
    <property type="match status" value="1"/>
</dbReference>
<feature type="compositionally biased region" description="Basic and acidic residues" evidence="7">
    <location>
        <begin position="650"/>
        <end position="662"/>
    </location>
</feature>
<keyword evidence="2" id="KW-0690">Ribosome biogenesis</keyword>
<protein>
    <submittedName>
        <fullName evidence="8">U3 small nucleolar ribonucleoprotein protein MPP10-like</fullName>
    </submittedName>
</protein>
<dbReference type="GO" id="GO:0034457">
    <property type="term" value="C:Mpp10 complex"/>
    <property type="evidence" value="ECO:0007669"/>
    <property type="project" value="UniProtKB-UniRule"/>
</dbReference>
<feature type="compositionally biased region" description="Acidic residues" evidence="7">
    <location>
        <begin position="228"/>
        <end position="240"/>
    </location>
</feature>
<dbReference type="GO" id="GO:0005732">
    <property type="term" value="C:sno(s)RNA-containing ribonucleoprotein complex"/>
    <property type="evidence" value="ECO:0007669"/>
    <property type="project" value="UniProtKB-UniRule"/>
</dbReference>
<dbReference type="AlphaFoldDB" id="A0A2P2I0Z6"/>
<evidence type="ECO:0000256" key="4">
    <source>
        <dbReference type="ARBA" id="ARBA00023242"/>
    </source>
</evidence>
<keyword evidence="3" id="KW-0698">rRNA processing</keyword>
<evidence type="ECO:0000256" key="1">
    <source>
        <dbReference type="ARBA" id="ARBA00004604"/>
    </source>
</evidence>
<feature type="region of interest" description="Disordered" evidence="7">
    <location>
        <begin position="735"/>
        <end position="756"/>
    </location>
</feature>
<comment type="similarity">
    <text evidence="6">Belongs to the MPP10 family.</text>
</comment>
<evidence type="ECO:0000256" key="6">
    <source>
        <dbReference type="ARBA" id="ARBA00029455"/>
    </source>
</evidence>
<feature type="compositionally biased region" description="Acidic residues" evidence="7">
    <location>
        <begin position="187"/>
        <end position="200"/>
    </location>
</feature>
<evidence type="ECO:0000256" key="2">
    <source>
        <dbReference type="ARBA" id="ARBA00022517"/>
    </source>
</evidence>
<dbReference type="PANTHER" id="PTHR17039:SF0">
    <property type="entry name" value="U3 SMALL NUCLEOLAR RIBONUCLEOPROTEIN PROTEIN MPP10"/>
    <property type="match status" value="1"/>
</dbReference>
<evidence type="ECO:0000256" key="3">
    <source>
        <dbReference type="ARBA" id="ARBA00022552"/>
    </source>
</evidence>
<feature type="compositionally biased region" description="Acidic residues" evidence="7">
    <location>
        <begin position="259"/>
        <end position="277"/>
    </location>
</feature>
<evidence type="ECO:0000256" key="5">
    <source>
        <dbReference type="ARBA" id="ARBA00023274"/>
    </source>
</evidence>